<evidence type="ECO:0000256" key="1">
    <source>
        <dbReference type="ARBA" id="ARBA00002324"/>
    </source>
</evidence>
<comment type="caution">
    <text evidence="13">The sequence shown here is derived from an EMBL/GenBank/DDBJ whole genome shotgun (WGS) entry which is preliminary data.</text>
</comment>
<dbReference type="Gene3D" id="3.40.50.620">
    <property type="entry name" value="HUPs"/>
    <property type="match status" value="1"/>
</dbReference>
<name>A0ABQ2H671_9PORP</name>
<dbReference type="Pfam" id="PF01467">
    <property type="entry name" value="CTP_transf_like"/>
    <property type="match status" value="1"/>
</dbReference>
<keyword evidence="14" id="KW-1185">Reference proteome</keyword>
<dbReference type="EC" id="2.7.7.18" evidence="11"/>
<reference evidence="14" key="1">
    <citation type="journal article" date="2019" name="Int. J. Syst. Evol. Microbiol.">
        <title>The Global Catalogue of Microorganisms (GCM) 10K type strain sequencing project: providing services to taxonomists for standard genome sequencing and annotation.</title>
        <authorList>
            <consortium name="The Broad Institute Genomics Platform"/>
            <consortium name="The Broad Institute Genome Sequencing Center for Infectious Disease"/>
            <person name="Wu L."/>
            <person name="Ma J."/>
        </authorList>
    </citation>
    <scope>NUCLEOTIDE SEQUENCE [LARGE SCALE GENOMIC DNA]</scope>
    <source>
        <strain evidence="14">JCM 30531</strain>
    </source>
</reference>
<evidence type="ECO:0000259" key="12">
    <source>
        <dbReference type="Pfam" id="PF01467"/>
    </source>
</evidence>
<evidence type="ECO:0000256" key="9">
    <source>
        <dbReference type="ARBA" id="ARBA00023027"/>
    </source>
</evidence>
<evidence type="ECO:0000256" key="5">
    <source>
        <dbReference type="ARBA" id="ARBA00022679"/>
    </source>
</evidence>
<dbReference type="InterPro" id="IPR005248">
    <property type="entry name" value="NadD/NMNAT"/>
</dbReference>
<keyword evidence="7 11" id="KW-0547">Nucleotide-binding</keyword>
<dbReference type="InterPro" id="IPR004821">
    <property type="entry name" value="Cyt_trans-like"/>
</dbReference>
<dbReference type="Proteomes" id="UP000653477">
    <property type="component" value="Unassembled WGS sequence"/>
</dbReference>
<keyword evidence="5 11" id="KW-0808">Transferase</keyword>
<dbReference type="HAMAP" id="MF_00244">
    <property type="entry name" value="NaMN_adenylyltr"/>
    <property type="match status" value="1"/>
</dbReference>
<evidence type="ECO:0000256" key="2">
    <source>
        <dbReference type="ARBA" id="ARBA00005019"/>
    </source>
</evidence>
<evidence type="ECO:0000256" key="10">
    <source>
        <dbReference type="ARBA" id="ARBA00048721"/>
    </source>
</evidence>
<evidence type="ECO:0000313" key="14">
    <source>
        <dbReference type="Proteomes" id="UP000653477"/>
    </source>
</evidence>
<dbReference type="GO" id="GO:0016779">
    <property type="term" value="F:nucleotidyltransferase activity"/>
    <property type="evidence" value="ECO:0007669"/>
    <property type="project" value="UniProtKB-KW"/>
</dbReference>
<dbReference type="RefSeq" id="WP_188807529.1">
    <property type="nucleotide sequence ID" value="NZ_BMPU01000001.1"/>
</dbReference>
<dbReference type="EMBL" id="BMPU01000001">
    <property type="protein sequence ID" value="GGM49129.1"/>
    <property type="molecule type" value="Genomic_DNA"/>
</dbReference>
<evidence type="ECO:0000256" key="7">
    <source>
        <dbReference type="ARBA" id="ARBA00022741"/>
    </source>
</evidence>
<keyword evidence="4 11" id="KW-0662">Pyridine nucleotide biosynthesis</keyword>
<comment type="similarity">
    <text evidence="3 11">Belongs to the NadD family.</text>
</comment>
<dbReference type="PANTHER" id="PTHR39321">
    <property type="entry name" value="NICOTINATE-NUCLEOTIDE ADENYLYLTRANSFERASE-RELATED"/>
    <property type="match status" value="1"/>
</dbReference>
<comment type="catalytic activity">
    <reaction evidence="10 11">
        <text>nicotinate beta-D-ribonucleotide + ATP + H(+) = deamido-NAD(+) + diphosphate</text>
        <dbReference type="Rhea" id="RHEA:22860"/>
        <dbReference type="ChEBI" id="CHEBI:15378"/>
        <dbReference type="ChEBI" id="CHEBI:30616"/>
        <dbReference type="ChEBI" id="CHEBI:33019"/>
        <dbReference type="ChEBI" id="CHEBI:57502"/>
        <dbReference type="ChEBI" id="CHEBI:58437"/>
        <dbReference type="EC" id="2.7.7.18"/>
    </reaction>
</comment>
<keyword evidence="8 11" id="KW-0067">ATP-binding</keyword>
<comment type="function">
    <text evidence="1 11">Catalyzes the reversible adenylation of nicotinate mononucleotide (NaMN) to nicotinic acid adenine dinucleotide (NaAD).</text>
</comment>
<evidence type="ECO:0000256" key="3">
    <source>
        <dbReference type="ARBA" id="ARBA00009014"/>
    </source>
</evidence>
<gene>
    <name evidence="11 13" type="primary">nadD</name>
    <name evidence="13" type="ORF">GCM10007088_04650</name>
</gene>
<dbReference type="CDD" id="cd02165">
    <property type="entry name" value="NMNAT"/>
    <property type="match status" value="1"/>
</dbReference>
<evidence type="ECO:0000256" key="11">
    <source>
        <dbReference type="HAMAP-Rule" id="MF_00244"/>
    </source>
</evidence>
<proteinExistence type="inferred from homology"/>
<keyword evidence="6 11" id="KW-0548">Nucleotidyltransferase</keyword>
<organism evidence="13 14">
    <name type="scientific">Porphyromonas pasteri</name>
    <dbReference type="NCBI Taxonomy" id="1583331"/>
    <lineage>
        <taxon>Bacteria</taxon>
        <taxon>Pseudomonadati</taxon>
        <taxon>Bacteroidota</taxon>
        <taxon>Bacteroidia</taxon>
        <taxon>Bacteroidales</taxon>
        <taxon>Porphyromonadaceae</taxon>
        <taxon>Porphyromonas</taxon>
    </lineage>
</organism>
<keyword evidence="9 11" id="KW-0520">NAD</keyword>
<dbReference type="InterPro" id="IPR014729">
    <property type="entry name" value="Rossmann-like_a/b/a_fold"/>
</dbReference>
<evidence type="ECO:0000256" key="8">
    <source>
        <dbReference type="ARBA" id="ARBA00022840"/>
    </source>
</evidence>
<sequence length="203" mass="23568">MVSSRRRVCLYFGSFNPLHRAHLHLAQFALDSLPCDEVWLVLSPLNPLKDRASQLPFAWRADYIRRAIQGEPRLRLITLEELLPLPHYTVRSIRALRLLYPEYDFSLLIGSDNLRLIDRWYDYQRLLRIIPLHVYPRPGYPLEDIDPTALPEAMLHLHPEAPQMDLAATELREAALSGEDRSAETAVPELWEELRAQLLSLQS</sequence>
<feature type="domain" description="Cytidyltransferase-like" evidence="12">
    <location>
        <begin position="10"/>
        <end position="173"/>
    </location>
</feature>
<dbReference type="PANTHER" id="PTHR39321:SF3">
    <property type="entry name" value="PHOSPHOPANTETHEINE ADENYLYLTRANSFERASE"/>
    <property type="match status" value="1"/>
</dbReference>
<dbReference type="SUPFAM" id="SSF52374">
    <property type="entry name" value="Nucleotidylyl transferase"/>
    <property type="match status" value="1"/>
</dbReference>
<evidence type="ECO:0000256" key="6">
    <source>
        <dbReference type="ARBA" id="ARBA00022695"/>
    </source>
</evidence>
<protein>
    <recommendedName>
        <fullName evidence="11">Probable nicotinate-nucleotide adenylyltransferase</fullName>
        <ecNumber evidence="11">2.7.7.18</ecNumber>
    </recommendedName>
    <alternativeName>
        <fullName evidence="11">Deamido-NAD(+) diphosphorylase</fullName>
    </alternativeName>
    <alternativeName>
        <fullName evidence="11">Deamido-NAD(+) pyrophosphorylase</fullName>
    </alternativeName>
    <alternativeName>
        <fullName evidence="11">Nicotinate mononucleotide adenylyltransferase</fullName>
        <shortName evidence="11">NaMN adenylyltransferase</shortName>
    </alternativeName>
</protein>
<evidence type="ECO:0000256" key="4">
    <source>
        <dbReference type="ARBA" id="ARBA00022642"/>
    </source>
</evidence>
<evidence type="ECO:0000313" key="13">
    <source>
        <dbReference type="EMBL" id="GGM49129.1"/>
    </source>
</evidence>
<accession>A0ABQ2H671</accession>
<comment type="pathway">
    <text evidence="2 11">Cofactor biosynthesis; NAD(+) biosynthesis; deamido-NAD(+) from nicotinate D-ribonucleotide: step 1/1.</text>
</comment>